<feature type="non-terminal residue" evidence="2">
    <location>
        <position position="168"/>
    </location>
</feature>
<organism evidence="2 3">
    <name type="scientific">Pristionchus fissidentatus</name>
    <dbReference type="NCBI Taxonomy" id="1538716"/>
    <lineage>
        <taxon>Eukaryota</taxon>
        <taxon>Metazoa</taxon>
        <taxon>Ecdysozoa</taxon>
        <taxon>Nematoda</taxon>
        <taxon>Chromadorea</taxon>
        <taxon>Rhabditida</taxon>
        <taxon>Rhabditina</taxon>
        <taxon>Diplogasteromorpha</taxon>
        <taxon>Diplogasteroidea</taxon>
        <taxon>Neodiplogasteridae</taxon>
        <taxon>Pristionchus</taxon>
    </lineage>
</organism>
<sequence>GTCNGYFCLSHSAPSSNVYYCLVDPPTMLSFAPFLGLCYRFEYGMNGETIKSYGSICVCDTEYCSDGINSLPSAPETVTSGNTTTIGIDCFTDENRTITCRGDVCFIFRNTLTGQMERGCLISQRTAEARRLLYPAYTRDVFIDYYVCNTPQCNRNIASANASIFSTP</sequence>
<dbReference type="EMBL" id="BTSY01000002">
    <property type="protein sequence ID" value="GMT15200.1"/>
    <property type="molecule type" value="Genomic_DNA"/>
</dbReference>
<evidence type="ECO:0000259" key="1">
    <source>
        <dbReference type="Pfam" id="PF24602"/>
    </source>
</evidence>
<evidence type="ECO:0000313" key="3">
    <source>
        <dbReference type="Proteomes" id="UP001432322"/>
    </source>
</evidence>
<evidence type="ECO:0000313" key="2">
    <source>
        <dbReference type="EMBL" id="GMT15200.1"/>
    </source>
</evidence>
<reference evidence="2" key="1">
    <citation type="submission" date="2023-10" db="EMBL/GenBank/DDBJ databases">
        <title>Genome assembly of Pristionchus species.</title>
        <authorList>
            <person name="Yoshida K."/>
            <person name="Sommer R.J."/>
        </authorList>
    </citation>
    <scope>NUCLEOTIDE SEQUENCE</scope>
    <source>
        <strain evidence="2">RS5133</strain>
    </source>
</reference>
<dbReference type="InterPro" id="IPR056039">
    <property type="entry name" value="DUF7622"/>
</dbReference>
<dbReference type="AlphaFoldDB" id="A0AAV5V6G4"/>
<feature type="domain" description="DUF7622" evidence="1">
    <location>
        <begin position="94"/>
        <end position="157"/>
    </location>
</feature>
<dbReference type="Pfam" id="PF24602">
    <property type="entry name" value="DUF7622"/>
    <property type="match status" value="1"/>
</dbReference>
<gene>
    <name evidence="2" type="ORF">PFISCL1PPCAC_6497</name>
</gene>
<dbReference type="PANTHER" id="PTHR37433">
    <property type="entry name" value="PROTEIN CBG25136-RELATED"/>
    <property type="match status" value="1"/>
</dbReference>
<feature type="non-terminal residue" evidence="2">
    <location>
        <position position="1"/>
    </location>
</feature>
<dbReference type="Proteomes" id="UP001432322">
    <property type="component" value="Unassembled WGS sequence"/>
</dbReference>
<dbReference type="PANTHER" id="PTHR37433:SF5">
    <property type="entry name" value="DUF753 DOMAIN-CONTAINING PROTEIN-RELATED"/>
    <property type="match status" value="1"/>
</dbReference>
<comment type="caution">
    <text evidence="2">The sequence shown here is derived from an EMBL/GenBank/DDBJ whole genome shotgun (WGS) entry which is preliminary data.</text>
</comment>
<protein>
    <recommendedName>
        <fullName evidence="1">DUF7622 domain-containing protein</fullName>
    </recommendedName>
</protein>
<keyword evidence="3" id="KW-1185">Reference proteome</keyword>
<proteinExistence type="predicted"/>
<name>A0AAV5V6G4_9BILA</name>
<accession>A0AAV5V6G4</accession>